<evidence type="ECO:0000256" key="4">
    <source>
        <dbReference type="ARBA" id="ARBA00023004"/>
    </source>
</evidence>
<keyword evidence="3 5" id="KW-0479">Metal-binding</keyword>
<dbReference type="GO" id="GO:0005506">
    <property type="term" value="F:iron ion binding"/>
    <property type="evidence" value="ECO:0007669"/>
    <property type="project" value="InterPro"/>
</dbReference>
<keyword evidence="4 5" id="KW-0408">Iron</keyword>
<dbReference type="InterPro" id="IPR002401">
    <property type="entry name" value="Cyt_P450_E_grp-I"/>
</dbReference>
<dbReference type="AlphaFoldDB" id="A0A8H7XZ08"/>
<protein>
    <recommendedName>
        <fullName evidence="8">Cytochrome P450</fullName>
    </recommendedName>
</protein>
<evidence type="ECO:0000256" key="5">
    <source>
        <dbReference type="PIRSR" id="PIRSR602401-1"/>
    </source>
</evidence>
<comment type="cofactor">
    <cofactor evidence="1 5">
        <name>heme</name>
        <dbReference type="ChEBI" id="CHEBI:30413"/>
    </cofactor>
</comment>
<dbReference type="PANTHER" id="PTHR24305">
    <property type="entry name" value="CYTOCHROME P450"/>
    <property type="match status" value="1"/>
</dbReference>
<accession>A0A8H7XZ08</accession>
<evidence type="ECO:0008006" key="8">
    <source>
        <dbReference type="Google" id="ProtNLM"/>
    </source>
</evidence>
<dbReference type="InterPro" id="IPR050121">
    <property type="entry name" value="Cytochrome_P450_monoxygenase"/>
</dbReference>
<gene>
    <name evidence="7" type="ORF">JR316_005993</name>
</gene>
<dbReference type="PANTHER" id="PTHR24305:SF152">
    <property type="entry name" value="P450, PUTATIVE (EUROFUNG)-RELATED"/>
    <property type="match status" value="1"/>
</dbReference>
<dbReference type="GO" id="GO:0016705">
    <property type="term" value="F:oxidoreductase activity, acting on paired donors, with incorporation or reduction of molecular oxygen"/>
    <property type="evidence" value="ECO:0007669"/>
    <property type="project" value="InterPro"/>
</dbReference>
<dbReference type="SUPFAM" id="SSF48264">
    <property type="entry name" value="Cytochrome P450"/>
    <property type="match status" value="1"/>
</dbReference>
<dbReference type="EMBL" id="JAFIQS010000005">
    <property type="protein sequence ID" value="KAG5169437.1"/>
    <property type="molecule type" value="Genomic_DNA"/>
</dbReference>
<reference evidence="7" key="1">
    <citation type="submission" date="2021-02" db="EMBL/GenBank/DDBJ databases">
        <title>Psilocybe cubensis genome.</title>
        <authorList>
            <person name="Mckernan K.J."/>
            <person name="Crawford S."/>
            <person name="Trippe A."/>
            <person name="Kane L.T."/>
            <person name="Mclaughlin S."/>
        </authorList>
    </citation>
    <scope>NUCLEOTIDE SEQUENCE [LARGE SCALE GENOMIC DNA]</scope>
    <source>
        <strain evidence="7">MGC-MH-2018</strain>
    </source>
</reference>
<dbReference type="PROSITE" id="PS00086">
    <property type="entry name" value="CYTOCHROME_P450"/>
    <property type="match status" value="1"/>
</dbReference>
<evidence type="ECO:0000313" key="7">
    <source>
        <dbReference type="EMBL" id="KAG5169437.1"/>
    </source>
</evidence>
<comment type="caution">
    <text evidence="7">The sequence shown here is derived from an EMBL/GenBank/DDBJ whole genome shotgun (WGS) entry which is preliminary data.</text>
</comment>
<dbReference type="GO" id="GO:0004497">
    <property type="term" value="F:monooxygenase activity"/>
    <property type="evidence" value="ECO:0007669"/>
    <property type="project" value="UniProtKB-KW"/>
</dbReference>
<evidence type="ECO:0000256" key="3">
    <source>
        <dbReference type="ARBA" id="ARBA00022723"/>
    </source>
</evidence>
<dbReference type="Gene3D" id="1.10.630.10">
    <property type="entry name" value="Cytochrome P450"/>
    <property type="match status" value="1"/>
</dbReference>
<dbReference type="InterPro" id="IPR036396">
    <property type="entry name" value="Cyt_P450_sf"/>
</dbReference>
<dbReference type="PRINTS" id="PR00385">
    <property type="entry name" value="P450"/>
</dbReference>
<organism evidence="7">
    <name type="scientific">Psilocybe cubensis</name>
    <name type="common">Psychedelic mushroom</name>
    <name type="synonym">Stropharia cubensis</name>
    <dbReference type="NCBI Taxonomy" id="181762"/>
    <lineage>
        <taxon>Eukaryota</taxon>
        <taxon>Fungi</taxon>
        <taxon>Dikarya</taxon>
        <taxon>Basidiomycota</taxon>
        <taxon>Agaricomycotina</taxon>
        <taxon>Agaricomycetes</taxon>
        <taxon>Agaricomycetidae</taxon>
        <taxon>Agaricales</taxon>
        <taxon>Agaricineae</taxon>
        <taxon>Strophariaceae</taxon>
        <taxon>Psilocybe</taxon>
    </lineage>
</organism>
<dbReference type="Pfam" id="PF00067">
    <property type="entry name" value="p450"/>
    <property type="match status" value="1"/>
</dbReference>
<dbReference type="InterPro" id="IPR001128">
    <property type="entry name" value="Cyt_P450"/>
</dbReference>
<evidence type="ECO:0000256" key="6">
    <source>
        <dbReference type="RuleBase" id="RU000461"/>
    </source>
</evidence>
<dbReference type="InterPro" id="IPR017972">
    <property type="entry name" value="Cyt_P450_CS"/>
</dbReference>
<evidence type="ECO:0000256" key="2">
    <source>
        <dbReference type="ARBA" id="ARBA00005179"/>
    </source>
</evidence>
<keyword evidence="5 6" id="KW-0349">Heme</keyword>
<dbReference type="CDD" id="cd11062">
    <property type="entry name" value="CYP58-like"/>
    <property type="match status" value="1"/>
</dbReference>
<dbReference type="OrthoDB" id="1470350at2759"/>
<feature type="binding site" description="axial binding residue" evidence="5">
    <location>
        <position position="424"/>
    </location>
    <ligand>
        <name>heme</name>
        <dbReference type="ChEBI" id="CHEBI:30413"/>
    </ligand>
    <ligandPart>
        <name>Fe</name>
        <dbReference type="ChEBI" id="CHEBI:18248"/>
    </ligandPart>
</feature>
<sequence length="481" mass="54430">MVRRLYFHPLSSFPGPRLAAATSLYKTYYDIIKGGEMLTQIHRLHSIYGSVIRIGPNELHFNDFRAYSEIYSVGSHLTKDPKFYSCFNANGSAFGAIDPHVSKTRRSFMNKFFSRKEVIKLEDVIQQKVDRLVSKLETTSGTTTDMFLAFRSATLDIITAYMFGHCLDAIEYPDFSSPLLLNIQIALPLLWVIKSFPWVLPILSILPKSKWCARSIFEQFQALLFVRNFLVASLDRTAQEVKLKAHPEPSLSTICHRLFDPMSKAGLIYPSLQAIIDESLSLLQAGSDTVGNTCTVGTFYVLNDKVIYTQLITELRTQWPDKTVPVDLAFLQKLPYLTAVIKESLRLSHGFVTPLPRIVGHSGAKVGGFEIPPNTIVSMSVTSVHLNETLFPNPSQFKPERWLHSSHLSLGRFLVPFSAGPRMCMGMSMAWAELYLFFGYLFRKLDMQIIDTDISDFCTYKDYFVPIHVGRHLRILVAEGG</sequence>
<comment type="similarity">
    <text evidence="6">Belongs to the cytochrome P450 family.</text>
</comment>
<name>A0A8H7XZ08_PSICU</name>
<proteinExistence type="inferred from homology"/>
<keyword evidence="6" id="KW-0503">Monooxygenase</keyword>
<dbReference type="GO" id="GO:0020037">
    <property type="term" value="F:heme binding"/>
    <property type="evidence" value="ECO:0007669"/>
    <property type="project" value="InterPro"/>
</dbReference>
<dbReference type="PRINTS" id="PR00463">
    <property type="entry name" value="EP450I"/>
</dbReference>
<keyword evidence="6" id="KW-0560">Oxidoreductase</keyword>
<comment type="pathway">
    <text evidence="2">Secondary metabolite biosynthesis.</text>
</comment>
<evidence type="ECO:0000256" key="1">
    <source>
        <dbReference type="ARBA" id="ARBA00001971"/>
    </source>
</evidence>